<protein>
    <submittedName>
        <fullName evidence="1">Uncharacterized protein</fullName>
    </submittedName>
</protein>
<evidence type="ECO:0000313" key="1">
    <source>
        <dbReference type="EMBL" id="ETX08613.1"/>
    </source>
</evidence>
<dbReference type="AlphaFoldDB" id="W4MEG6"/>
<keyword evidence="2" id="KW-1185">Reference proteome</keyword>
<organism evidence="1 2">
    <name type="scientific">Candidatus Entotheonella gemina</name>
    <dbReference type="NCBI Taxonomy" id="1429439"/>
    <lineage>
        <taxon>Bacteria</taxon>
        <taxon>Pseudomonadati</taxon>
        <taxon>Nitrospinota/Tectimicrobiota group</taxon>
        <taxon>Candidatus Tectimicrobiota</taxon>
        <taxon>Candidatus Entotheonellia</taxon>
        <taxon>Candidatus Entotheonellales</taxon>
        <taxon>Candidatus Entotheonellaceae</taxon>
        <taxon>Candidatus Entotheonella</taxon>
    </lineage>
</organism>
<accession>W4MEG6</accession>
<proteinExistence type="predicted"/>
<dbReference type="EMBL" id="AZHX01000175">
    <property type="protein sequence ID" value="ETX08613.1"/>
    <property type="molecule type" value="Genomic_DNA"/>
</dbReference>
<gene>
    <name evidence="1" type="ORF">ETSY2_04355</name>
</gene>
<sequence length="89" mass="10030">MSRETNGFYGFNATRLSFETAWTRDNFDALTEILASLPVHWRFFVKHKIFDIIANLPADEHTGSGAAVRQAFDMVQAQYPQLATNGHAV</sequence>
<reference evidence="1 2" key="1">
    <citation type="journal article" date="2014" name="Nature">
        <title>An environmental bacterial taxon with a large and distinct metabolic repertoire.</title>
        <authorList>
            <person name="Wilson M.C."/>
            <person name="Mori T."/>
            <person name="Ruckert C."/>
            <person name="Uria A.R."/>
            <person name="Helf M.J."/>
            <person name="Takada K."/>
            <person name="Gernert C."/>
            <person name="Steffens U.A."/>
            <person name="Heycke N."/>
            <person name="Schmitt S."/>
            <person name="Rinke C."/>
            <person name="Helfrich E.J."/>
            <person name="Brachmann A.O."/>
            <person name="Gurgui C."/>
            <person name="Wakimoto T."/>
            <person name="Kracht M."/>
            <person name="Crusemann M."/>
            <person name="Hentschel U."/>
            <person name="Abe I."/>
            <person name="Matsunaga S."/>
            <person name="Kalinowski J."/>
            <person name="Takeyama H."/>
            <person name="Piel J."/>
        </authorList>
    </citation>
    <scope>NUCLEOTIDE SEQUENCE [LARGE SCALE GENOMIC DNA]</scope>
    <source>
        <strain evidence="2">TSY2</strain>
    </source>
</reference>
<dbReference type="Proteomes" id="UP000019140">
    <property type="component" value="Unassembled WGS sequence"/>
</dbReference>
<comment type="caution">
    <text evidence="1">The sequence shown here is derived from an EMBL/GenBank/DDBJ whole genome shotgun (WGS) entry which is preliminary data.</text>
</comment>
<dbReference type="HOGENOM" id="CLU_2449113_0_0_7"/>
<evidence type="ECO:0000313" key="2">
    <source>
        <dbReference type="Proteomes" id="UP000019140"/>
    </source>
</evidence>
<name>W4MEG6_9BACT</name>